<evidence type="ECO:0000256" key="12">
    <source>
        <dbReference type="ARBA" id="ARBA00023204"/>
    </source>
</evidence>
<dbReference type="Pfam" id="PF22934">
    <property type="entry name" value="SPRTN_ZBD"/>
    <property type="match status" value="1"/>
</dbReference>
<dbReference type="AlphaFoldDB" id="A0A504YJ72"/>
<proteinExistence type="inferred from homology"/>
<evidence type="ECO:0000256" key="1">
    <source>
        <dbReference type="ARBA" id="ARBA00004123"/>
    </source>
</evidence>
<evidence type="ECO:0000256" key="3">
    <source>
        <dbReference type="ARBA" id="ARBA00010724"/>
    </source>
</evidence>
<evidence type="ECO:0000256" key="4">
    <source>
        <dbReference type="ARBA" id="ARBA00022454"/>
    </source>
</evidence>
<name>A0A504YJ72_FASGI</name>
<dbReference type="GO" id="GO:0005694">
    <property type="term" value="C:chromosome"/>
    <property type="evidence" value="ECO:0007669"/>
    <property type="project" value="UniProtKB-SubCell"/>
</dbReference>
<dbReference type="PANTHER" id="PTHR21220:SF0">
    <property type="entry name" value="DNA-DEPENDENT METALLOPROTEASE SPRTN"/>
    <property type="match status" value="1"/>
</dbReference>
<evidence type="ECO:0000256" key="11">
    <source>
        <dbReference type="ARBA" id="ARBA00023049"/>
    </source>
</evidence>
<feature type="compositionally biased region" description="Basic and acidic residues" evidence="15">
    <location>
        <begin position="179"/>
        <end position="190"/>
    </location>
</feature>
<evidence type="ECO:0000256" key="15">
    <source>
        <dbReference type="SAM" id="MobiDB-lite"/>
    </source>
</evidence>
<keyword evidence="6" id="KW-0479">Metal-binding</keyword>
<dbReference type="InterPro" id="IPR044245">
    <property type="entry name" value="Spartan"/>
</dbReference>
<feature type="compositionally biased region" description="Low complexity" evidence="15">
    <location>
        <begin position="161"/>
        <end position="175"/>
    </location>
</feature>
<keyword evidence="4" id="KW-0158">Chromosome</keyword>
<keyword evidence="8" id="KW-0863">Zinc-finger</keyword>
<dbReference type="STRING" id="46835.A0A504YJ72"/>
<feature type="compositionally biased region" description="Polar residues" evidence="15">
    <location>
        <begin position="259"/>
        <end position="275"/>
    </location>
</feature>
<keyword evidence="19" id="KW-1185">Reference proteome</keyword>
<feature type="domain" description="SprT-like" evidence="16">
    <location>
        <begin position="1"/>
        <end position="141"/>
    </location>
</feature>
<evidence type="ECO:0000256" key="5">
    <source>
        <dbReference type="ARBA" id="ARBA00022670"/>
    </source>
</evidence>
<keyword evidence="13" id="KW-0539">Nucleus</keyword>
<dbReference type="Pfam" id="PF10263">
    <property type="entry name" value="SprT-like"/>
    <property type="match status" value="1"/>
</dbReference>
<dbReference type="EMBL" id="SUNJ01009487">
    <property type="protein sequence ID" value="TPP60379.1"/>
    <property type="molecule type" value="Genomic_DNA"/>
</dbReference>
<dbReference type="GO" id="GO:0006508">
    <property type="term" value="P:proteolysis"/>
    <property type="evidence" value="ECO:0007669"/>
    <property type="project" value="UniProtKB-KW"/>
</dbReference>
<comment type="caution">
    <text evidence="18">The sequence shown here is derived from an EMBL/GenBank/DDBJ whole genome shotgun (WGS) entry which is preliminary data.</text>
</comment>
<evidence type="ECO:0000313" key="19">
    <source>
        <dbReference type="Proteomes" id="UP000316759"/>
    </source>
</evidence>
<dbReference type="InterPro" id="IPR006642">
    <property type="entry name" value="Rad18_UBZ4"/>
</dbReference>
<organism evidence="18 19">
    <name type="scientific">Fasciola gigantica</name>
    <name type="common">Giant liver fluke</name>
    <dbReference type="NCBI Taxonomy" id="46835"/>
    <lineage>
        <taxon>Eukaryota</taxon>
        <taxon>Metazoa</taxon>
        <taxon>Spiralia</taxon>
        <taxon>Lophotrochozoa</taxon>
        <taxon>Platyhelminthes</taxon>
        <taxon>Trematoda</taxon>
        <taxon>Digenea</taxon>
        <taxon>Plagiorchiida</taxon>
        <taxon>Echinostomata</taxon>
        <taxon>Echinostomatoidea</taxon>
        <taxon>Fasciolidae</taxon>
        <taxon>Fasciola</taxon>
    </lineage>
</organism>
<dbReference type="GO" id="GO:0006281">
    <property type="term" value="P:DNA repair"/>
    <property type="evidence" value="ECO:0007669"/>
    <property type="project" value="UniProtKB-KW"/>
</dbReference>
<feature type="domain" description="UBZ4-type" evidence="17">
    <location>
        <begin position="298"/>
        <end position="321"/>
    </location>
</feature>
<dbReference type="Proteomes" id="UP000316759">
    <property type="component" value="Unassembled WGS sequence"/>
</dbReference>
<dbReference type="InterPro" id="IPR055220">
    <property type="entry name" value="SPRTN_ZBD"/>
</dbReference>
<feature type="compositionally biased region" description="Polar residues" evidence="15">
    <location>
        <begin position="209"/>
        <end position="236"/>
    </location>
</feature>
<accession>A0A504YJ72</accession>
<evidence type="ECO:0000256" key="10">
    <source>
        <dbReference type="ARBA" id="ARBA00022833"/>
    </source>
</evidence>
<evidence type="ECO:0000256" key="13">
    <source>
        <dbReference type="ARBA" id="ARBA00023242"/>
    </source>
</evidence>
<evidence type="ECO:0000256" key="14">
    <source>
        <dbReference type="ARBA" id="ARBA00030396"/>
    </source>
</evidence>
<dbReference type="GO" id="GO:0004222">
    <property type="term" value="F:metalloendopeptidase activity"/>
    <property type="evidence" value="ECO:0007669"/>
    <property type="project" value="InterPro"/>
</dbReference>
<keyword evidence="11" id="KW-0482">Metalloprotease</keyword>
<keyword evidence="5" id="KW-0645">Protease</keyword>
<evidence type="ECO:0000256" key="6">
    <source>
        <dbReference type="ARBA" id="ARBA00022723"/>
    </source>
</evidence>
<feature type="region of interest" description="Disordered" evidence="15">
    <location>
        <begin position="257"/>
        <end position="280"/>
    </location>
</feature>
<evidence type="ECO:0000313" key="18">
    <source>
        <dbReference type="EMBL" id="TPP60379.1"/>
    </source>
</evidence>
<keyword evidence="10" id="KW-0862">Zinc</keyword>
<feature type="region of interest" description="Disordered" evidence="15">
    <location>
        <begin position="149"/>
        <end position="245"/>
    </location>
</feature>
<keyword evidence="7" id="KW-0227">DNA damage</keyword>
<evidence type="ECO:0000256" key="9">
    <source>
        <dbReference type="ARBA" id="ARBA00022801"/>
    </source>
</evidence>
<evidence type="ECO:0000259" key="16">
    <source>
        <dbReference type="SMART" id="SM00731"/>
    </source>
</evidence>
<dbReference type="SMART" id="SM00734">
    <property type="entry name" value="ZnF_Rad18"/>
    <property type="match status" value="1"/>
</dbReference>
<dbReference type="PANTHER" id="PTHR21220">
    <property type="entry name" value="DNA-DEPENDENT METALLOPROTEASE SPRTN"/>
    <property type="match status" value="1"/>
</dbReference>
<dbReference type="GO" id="GO:0005634">
    <property type="term" value="C:nucleus"/>
    <property type="evidence" value="ECO:0007669"/>
    <property type="project" value="UniProtKB-SubCell"/>
</dbReference>
<evidence type="ECO:0000256" key="2">
    <source>
        <dbReference type="ARBA" id="ARBA00004286"/>
    </source>
</evidence>
<dbReference type="Gene3D" id="3.30.160.60">
    <property type="entry name" value="Classic Zinc Finger"/>
    <property type="match status" value="1"/>
</dbReference>
<protein>
    <recommendedName>
        <fullName evidence="14">Protein with SprT-like domain at the N terminus</fullName>
    </recommendedName>
</protein>
<reference evidence="18 19" key="1">
    <citation type="submission" date="2019-04" db="EMBL/GenBank/DDBJ databases">
        <title>Annotation for the trematode Fasciola gigantica.</title>
        <authorList>
            <person name="Choi Y.-J."/>
        </authorList>
    </citation>
    <scope>NUCLEOTIDE SEQUENCE [LARGE SCALE GENOMIC DNA]</scope>
    <source>
        <strain evidence="18">Uganda_cow_1</strain>
    </source>
</reference>
<dbReference type="SMART" id="SM00731">
    <property type="entry name" value="SprT"/>
    <property type="match status" value="1"/>
</dbReference>
<gene>
    <name evidence="18" type="ORF">FGIG_05156</name>
</gene>
<comment type="similarity">
    <text evidence="3">Belongs to the Spartan family.</text>
</comment>
<keyword evidence="12" id="KW-0234">DNA repair</keyword>
<dbReference type="GO" id="GO:0031593">
    <property type="term" value="F:polyubiquitin modification-dependent protein binding"/>
    <property type="evidence" value="ECO:0007669"/>
    <property type="project" value="TreeGrafter"/>
</dbReference>
<evidence type="ECO:0000256" key="7">
    <source>
        <dbReference type="ARBA" id="ARBA00022763"/>
    </source>
</evidence>
<evidence type="ECO:0000256" key="8">
    <source>
        <dbReference type="ARBA" id="ARBA00022771"/>
    </source>
</evidence>
<dbReference type="GO" id="GO:0008270">
    <property type="term" value="F:zinc ion binding"/>
    <property type="evidence" value="ECO:0007669"/>
    <property type="project" value="UniProtKB-KW"/>
</dbReference>
<keyword evidence="9" id="KW-0378">Hydrolase</keyword>
<dbReference type="OrthoDB" id="5236983at2759"/>
<comment type="subcellular location">
    <subcellularLocation>
        <location evidence="2">Chromosome</location>
    </subcellularLocation>
    <subcellularLocation>
        <location evidence="1">Nucleus</location>
    </subcellularLocation>
</comment>
<dbReference type="GO" id="GO:0003697">
    <property type="term" value="F:single-stranded DNA binding"/>
    <property type="evidence" value="ECO:0007669"/>
    <property type="project" value="InterPro"/>
</dbReference>
<evidence type="ECO:0000259" key="17">
    <source>
        <dbReference type="SMART" id="SM00734"/>
    </source>
</evidence>
<sequence>MTLCAGLCCYEGRGGLCSIRLSEPLLKLRPRSDLIETLLHEMIHAFLFVTQKDRDRESHGPNFHAHMKRINSVAGTNITVFHTFHREVENYQKHWWRCTGACRNRSPFFGYVKRAMNRAPGPNDTWWSQHQALCQGTFIKIKEPEKLCSSNRGAAGGGSNKATTSGKSSSFSAAGKNKRTCENSNEKNSSDIRLFLKNSPPDVPPASCDNRQSVASGSRLSQLNNDSVSTQSTYQWPGSGHLLGGVREPKMSKLIMPNSCETNGARRTTTKSPTDTHVPAGVQSSPLFMPDSGCDAEPISCPVCTFLIPISQINEHLDVCLT</sequence>
<dbReference type="InterPro" id="IPR006640">
    <property type="entry name" value="SprT-like_domain"/>
</dbReference>